<dbReference type="InterPro" id="IPR013083">
    <property type="entry name" value="Znf_RING/FYVE/PHD"/>
</dbReference>
<feature type="region of interest" description="Disordered" evidence="5">
    <location>
        <begin position="1"/>
        <end position="36"/>
    </location>
</feature>
<dbReference type="EMBL" id="UYYG01001160">
    <property type="protein sequence ID" value="VDN57454.1"/>
    <property type="molecule type" value="Genomic_DNA"/>
</dbReference>
<keyword evidence="8" id="KW-1185">Reference proteome</keyword>
<evidence type="ECO:0000256" key="3">
    <source>
        <dbReference type="ARBA" id="ARBA00022833"/>
    </source>
</evidence>
<dbReference type="InterPro" id="IPR001965">
    <property type="entry name" value="Znf_PHD"/>
</dbReference>
<evidence type="ECO:0000256" key="4">
    <source>
        <dbReference type="ARBA" id="ARBA00022853"/>
    </source>
</evidence>
<dbReference type="PROSITE" id="PS01359">
    <property type="entry name" value="ZF_PHD_1"/>
    <property type="match status" value="1"/>
</dbReference>
<organism evidence="7 8">
    <name type="scientific">Dracunculus medinensis</name>
    <name type="common">Guinea worm</name>
    <dbReference type="NCBI Taxonomy" id="318479"/>
    <lineage>
        <taxon>Eukaryota</taxon>
        <taxon>Metazoa</taxon>
        <taxon>Ecdysozoa</taxon>
        <taxon>Nematoda</taxon>
        <taxon>Chromadorea</taxon>
        <taxon>Rhabditida</taxon>
        <taxon>Spirurina</taxon>
        <taxon>Dracunculoidea</taxon>
        <taxon>Dracunculidae</taxon>
        <taxon>Dracunculus</taxon>
    </lineage>
</organism>
<dbReference type="InterPro" id="IPR011011">
    <property type="entry name" value="Znf_FYVE_PHD"/>
</dbReference>
<keyword evidence="4" id="KW-0156">Chromatin regulator</keyword>
<gene>
    <name evidence="7" type="ORF">DME_LOCUS7427</name>
</gene>
<protein>
    <recommendedName>
        <fullName evidence="6">SET domain-containing protein</fullName>
    </recommendedName>
</protein>
<feature type="domain" description="SET" evidence="6">
    <location>
        <begin position="161"/>
        <end position="267"/>
    </location>
</feature>
<dbReference type="OrthoDB" id="5877798at2759"/>
<evidence type="ECO:0000256" key="1">
    <source>
        <dbReference type="ARBA" id="ARBA00022723"/>
    </source>
</evidence>
<accession>A0A3P7PM95</accession>
<dbReference type="InterPro" id="IPR001214">
    <property type="entry name" value="SET_dom"/>
</dbReference>
<keyword evidence="1" id="KW-0479">Metal-binding</keyword>
<dbReference type="InterPro" id="IPR046341">
    <property type="entry name" value="SET_dom_sf"/>
</dbReference>
<dbReference type="SUPFAM" id="SSF57903">
    <property type="entry name" value="FYVE/PHD zinc finger"/>
    <property type="match status" value="1"/>
</dbReference>
<dbReference type="SMART" id="SM00317">
    <property type="entry name" value="SET"/>
    <property type="match status" value="1"/>
</dbReference>
<evidence type="ECO:0000256" key="5">
    <source>
        <dbReference type="SAM" id="MobiDB-lite"/>
    </source>
</evidence>
<name>A0A3P7PM95_DRAME</name>
<proteinExistence type="predicted"/>
<evidence type="ECO:0000256" key="2">
    <source>
        <dbReference type="ARBA" id="ARBA00022771"/>
    </source>
</evidence>
<evidence type="ECO:0000259" key="6">
    <source>
        <dbReference type="PROSITE" id="PS50280"/>
    </source>
</evidence>
<dbReference type="PANTHER" id="PTHR46462">
    <property type="entry name" value="UPSET, ISOFORM A"/>
    <property type="match status" value="1"/>
</dbReference>
<dbReference type="GO" id="GO:0008270">
    <property type="term" value="F:zinc ion binding"/>
    <property type="evidence" value="ECO:0007669"/>
    <property type="project" value="UniProtKB-KW"/>
</dbReference>
<dbReference type="GO" id="GO:0070210">
    <property type="term" value="C:Rpd3L-Expanded complex"/>
    <property type="evidence" value="ECO:0007669"/>
    <property type="project" value="TreeGrafter"/>
</dbReference>
<sequence>MIILEDVTEEKGTEEEGDGKVSSISLSGSRSRAENADDEWNEDYTTRCYCGLDHNDDFMIQCDICNVWQHGKCMGVDQRRIPKVYKCEECYPRTLKLTKAQAYELQNKILLQLRHGKNVIQKRNRKNSGTTQKRTKVVSFIKLILYFDYYCFIYDDAYVVELVCSNRDVRSMFVVASCTGLVADRAFSRNEPVMYLSVPNFSNLILNGEEIPICVDARRTGSITRYVRRSCTPNLFLKHVFCGGKLHIIGFAQCSIDRLDELTVPFDSDYQLSILSLTCACASSFEEEDDVEVSLCKIKNFNRKLKMKSLISGEVCSFCLIFLKSLLLFY</sequence>
<dbReference type="GO" id="GO:0034967">
    <property type="term" value="C:Set3 complex"/>
    <property type="evidence" value="ECO:0007669"/>
    <property type="project" value="TreeGrafter"/>
</dbReference>
<dbReference type="STRING" id="318479.A0A3P7PM95"/>
<dbReference type="Proteomes" id="UP000274756">
    <property type="component" value="Unassembled WGS sequence"/>
</dbReference>
<evidence type="ECO:0000313" key="8">
    <source>
        <dbReference type="Proteomes" id="UP000274756"/>
    </source>
</evidence>
<reference evidence="7 8" key="1">
    <citation type="submission" date="2018-11" db="EMBL/GenBank/DDBJ databases">
        <authorList>
            <consortium name="Pathogen Informatics"/>
        </authorList>
    </citation>
    <scope>NUCLEOTIDE SEQUENCE [LARGE SCALE GENOMIC DNA]</scope>
</reference>
<dbReference type="AlphaFoldDB" id="A0A3P7PM95"/>
<dbReference type="Pfam" id="PF20826">
    <property type="entry name" value="PHD_5"/>
    <property type="match status" value="1"/>
</dbReference>
<dbReference type="PANTHER" id="PTHR46462:SF3">
    <property type="entry name" value="UPSET, ISOFORM A"/>
    <property type="match status" value="1"/>
</dbReference>
<dbReference type="Pfam" id="PF00856">
    <property type="entry name" value="SET"/>
    <property type="match status" value="1"/>
</dbReference>
<dbReference type="SUPFAM" id="SSF82199">
    <property type="entry name" value="SET domain"/>
    <property type="match status" value="1"/>
</dbReference>
<dbReference type="GO" id="GO:0006355">
    <property type="term" value="P:regulation of DNA-templated transcription"/>
    <property type="evidence" value="ECO:0007669"/>
    <property type="project" value="TreeGrafter"/>
</dbReference>
<dbReference type="InterPro" id="IPR019786">
    <property type="entry name" value="Zinc_finger_PHD-type_CS"/>
</dbReference>
<evidence type="ECO:0000313" key="7">
    <source>
        <dbReference type="EMBL" id="VDN57454.1"/>
    </source>
</evidence>
<dbReference type="PROSITE" id="PS50280">
    <property type="entry name" value="SET"/>
    <property type="match status" value="1"/>
</dbReference>
<dbReference type="SMART" id="SM00249">
    <property type="entry name" value="PHD"/>
    <property type="match status" value="1"/>
</dbReference>
<dbReference type="GO" id="GO:0006325">
    <property type="term" value="P:chromatin organization"/>
    <property type="evidence" value="ECO:0007669"/>
    <property type="project" value="UniProtKB-KW"/>
</dbReference>
<keyword evidence="2" id="KW-0863">Zinc-finger</keyword>
<keyword evidence="3" id="KW-0862">Zinc</keyword>
<dbReference type="Gene3D" id="3.30.40.10">
    <property type="entry name" value="Zinc/RING finger domain, C3HC4 (zinc finger)"/>
    <property type="match status" value="1"/>
</dbReference>
<feature type="compositionally biased region" description="Low complexity" evidence="5">
    <location>
        <begin position="20"/>
        <end position="30"/>
    </location>
</feature>
<dbReference type="Gene3D" id="2.170.270.10">
    <property type="entry name" value="SET domain"/>
    <property type="match status" value="1"/>
</dbReference>
<feature type="compositionally biased region" description="Acidic residues" evidence="5">
    <location>
        <begin position="1"/>
        <end position="17"/>
    </location>
</feature>